<proteinExistence type="predicted"/>
<dbReference type="RefSeq" id="WP_343163903.1">
    <property type="nucleotide sequence ID" value="NZ_JBHRSV010000001.1"/>
</dbReference>
<evidence type="ECO:0000313" key="2">
    <source>
        <dbReference type="EMBL" id="MFC2925020.1"/>
    </source>
</evidence>
<keyword evidence="1" id="KW-1133">Transmembrane helix</keyword>
<evidence type="ECO:0000313" key="3">
    <source>
        <dbReference type="Proteomes" id="UP001595379"/>
    </source>
</evidence>
<accession>A0ABV6ZUE5</accession>
<dbReference type="Proteomes" id="UP001595379">
    <property type="component" value="Unassembled WGS sequence"/>
</dbReference>
<keyword evidence="3" id="KW-1185">Reference proteome</keyword>
<dbReference type="EMBL" id="JBHRSV010000001">
    <property type="protein sequence ID" value="MFC2925020.1"/>
    <property type="molecule type" value="Genomic_DNA"/>
</dbReference>
<organism evidence="2 3">
    <name type="scientific">Hyphobacterium vulgare</name>
    <dbReference type="NCBI Taxonomy" id="1736751"/>
    <lineage>
        <taxon>Bacteria</taxon>
        <taxon>Pseudomonadati</taxon>
        <taxon>Pseudomonadota</taxon>
        <taxon>Alphaproteobacteria</taxon>
        <taxon>Maricaulales</taxon>
        <taxon>Maricaulaceae</taxon>
        <taxon>Hyphobacterium</taxon>
    </lineage>
</organism>
<comment type="caution">
    <text evidence="2">The sequence shown here is derived from an EMBL/GenBank/DDBJ whole genome shotgun (WGS) entry which is preliminary data.</text>
</comment>
<evidence type="ECO:0000256" key="1">
    <source>
        <dbReference type="SAM" id="Phobius"/>
    </source>
</evidence>
<keyword evidence="1" id="KW-0472">Membrane</keyword>
<protein>
    <submittedName>
        <fullName evidence="2">Uncharacterized protein</fullName>
    </submittedName>
</protein>
<keyword evidence="1" id="KW-0812">Transmembrane</keyword>
<feature type="transmembrane region" description="Helical" evidence="1">
    <location>
        <begin position="12"/>
        <end position="33"/>
    </location>
</feature>
<name>A0ABV6ZUE5_9PROT</name>
<sequence>MKRRGPLLTPRGRRYAVIVTALALVAFTSWLGFQNADRQGQRASRIFFENLTEE</sequence>
<gene>
    <name evidence="2" type="ORF">ACFOOR_02755</name>
</gene>
<reference evidence="3" key="1">
    <citation type="journal article" date="2019" name="Int. J. Syst. Evol. Microbiol.">
        <title>The Global Catalogue of Microorganisms (GCM) 10K type strain sequencing project: providing services to taxonomists for standard genome sequencing and annotation.</title>
        <authorList>
            <consortium name="The Broad Institute Genomics Platform"/>
            <consortium name="The Broad Institute Genome Sequencing Center for Infectious Disease"/>
            <person name="Wu L."/>
            <person name="Ma J."/>
        </authorList>
    </citation>
    <scope>NUCLEOTIDE SEQUENCE [LARGE SCALE GENOMIC DNA]</scope>
    <source>
        <strain evidence="3">KCTC 52487</strain>
    </source>
</reference>